<dbReference type="RefSeq" id="WP_240713086.1">
    <property type="nucleotide sequence ID" value="NZ_JAKVTV010000002.1"/>
</dbReference>
<sequence>MLIFLSGCADDEYGVLKVDREMMRVAKIDNSKPLVTYIIDPEDPYGQLNLEQLKQTLNYVKIPFSKIELDEFNSNSELQKSIKVVVIEDLSGLKKKSYNSLLQFVANGGQVVISKAGVDENFGFMAGVKQGANYETDTLAMGYRFKTNFLPAMNSKVYRNRSNHFGLKGSNFSEKVEVLASSINQEDYPVILKNRIGRGNVLVFNTTQVFPKEERGLLFAALLPGLEGVPYPVANVSSIFLDDFPAPLYDIKREPVTTEMDISQANYYMNVWWEDMLELAREENLEYSAYVCFDYSNQTTPPFNFYEWQNSGNAEQDLSERRLNRLMRNFNDLGHEMALHGYNHASLTREIWPSQKYMELSLEAVNKRWLAEEYGSFPRSYVPPSNIIDSLGFAALESSMPSIVYNASIYLGDFEEGGGREFGPEPLNDHFFNFPRITSGFELESASNFTLHSAYLYTGIWTHFVHPDDVFQIPGTFSSGDYQLRNSEGYGWRVSEDGSPGLFPRFRQYLNEIKKLYPFIRFLKVSDAARITMNWRYANYRFSENEERLKMESNAEGLNSQKNFWFTYVKKENSLRIENYLKNNNFQFTRTTLLDGFLYNIESPSAELELPRLRNIGSKARNDISAKFEDYLQPEEEVQEQNIREQIGVLKSEIERSRSFKKQTWLQLLRYLGWEDRTSEIWPLLDFKYSNNKNYREKYILFSKAIIKETGDYPDLNTRERWMLRQLEVNPANLTLKKKYIDYFGSENGVTFTKEELLQLYANSEQPDEKNSYYSLLIHEFPGEAFRMAKEAGTCTDNELLSANMAWTLADNGYYKEAILLSQCTDSLSQSDVDDWRLQTGEYEFLEGKNYSLYLEYLIEDNPGMAARKLIDVDPCKEKLKPISVNIAYAFAAQGSFRKALEWSACSDGFPIVERLQWLYALQNFQKIEEIYKELSQDVKSTEDIQHFMADYYLGRGEIVKSWKFTSELSPGKLKSTLQKQLNKDVVYLDYKEKKELLDFYPALFYPEVKQEVEKEIRIENGNFLQIDSEIISDRFDPTSFRTSLSYGMKDKNFNTHMLGLSKRNAYAVNAEITAEENSDERLMGLSYRFISNERAAKFNYNLGSELEFNNRGKAFLHLDARISYSKDSLFSSLQLFRRPAITGPAYILDIYQSQINIYEELQFKRKWQAILYVEANHYEDDNVMDVQASTNLTYDLKLGAGSKFKPYTEISGMLGNTNRPSGYPYWTLDERFYGGFGASYEYRNEESAWLINLDAAYFLDTFSDQFQRYRGSVLWPVTPFLHFKANAEFYSLKNFYSNNFGFGLKYYFKD</sequence>
<proteinExistence type="predicted"/>
<evidence type="ECO:0000313" key="1">
    <source>
        <dbReference type="EMBL" id="MCH4822909.1"/>
    </source>
</evidence>
<evidence type="ECO:0000313" key="2">
    <source>
        <dbReference type="Proteomes" id="UP001139226"/>
    </source>
</evidence>
<organism evidence="1 2">
    <name type="scientific">Christiangramia lutea</name>
    <dbReference type="NCBI Taxonomy" id="1607951"/>
    <lineage>
        <taxon>Bacteria</taxon>
        <taxon>Pseudomonadati</taxon>
        <taxon>Bacteroidota</taxon>
        <taxon>Flavobacteriia</taxon>
        <taxon>Flavobacteriales</taxon>
        <taxon>Flavobacteriaceae</taxon>
        <taxon>Christiangramia</taxon>
    </lineage>
</organism>
<name>A0A9X2A8T8_9FLAO</name>
<reference evidence="1" key="1">
    <citation type="submission" date="2022-03" db="EMBL/GenBank/DDBJ databases">
        <title>Gramella crocea sp. nov., isolated from activated sludge of a seafood processing plant.</title>
        <authorList>
            <person name="Zhang X."/>
        </authorList>
    </citation>
    <scope>NUCLEOTIDE SEQUENCE</scope>
    <source>
        <strain evidence="1">YJ019</strain>
    </source>
</reference>
<dbReference type="SUPFAM" id="SSF88713">
    <property type="entry name" value="Glycoside hydrolase/deacetylase"/>
    <property type="match status" value="1"/>
</dbReference>
<dbReference type="GO" id="GO:0005975">
    <property type="term" value="P:carbohydrate metabolic process"/>
    <property type="evidence" value="ECO:0007669"/>
    <property type="project" value="InterPro"/>
</dbReference>
<dbReference type="InterPro" id="IPR011330">
    <property type="entry name" value="Glyco_hydro/deAcase_b/a-brl"/>
</dbReference>
<protein>
    <submittedName>
        <fullName evidence="1">DUF2194 domain-containing protein</fullName>
    </submittedName>
</protein>
<dbReference type="Gene3D" id="3.20.20.370">
    <property type="entry name" value="Glycoside hydrolase/deacetylase"/>
    <property type="match status" value="1"/>
</dbReference>
<dbReference type="EMBL" id="JAKVTV010000002">
    <property type="protein sequence ID" value="MCH4822909.1"/>
    <property type="molecule type" value="Genomic_DNA"/>
</dbReference>
<accession>A0A9X2A8T8</accession>
<dbReference type="Pfam" id="PF09960">
    <property type="entry name" value="DUF2194"/>
    <property type="match status" value="1"/>
</dbReference>
<dbReference type="SUPFAM" id="SSF48452">
    <property type="entry name" value="TPR-like"/>
    <property type="match status" value="1"/>
</dbReference>
<gene>
    <name evidence="1" type="ORF">ML462_06955</name>
</gene>
<comment type="caution">
    <text evidence="1">The sequence shown here is derived from an EMBL/GenBank/DDBJ whole genome shotgun (WGS) entry which is preliminary data.</text>
</comment>
<dbReference type="InterPro" id="IPR018695">
    <property type="entry name" value="DUF2194"/>
</dbReference>
<dbReference type="InterPro" id="IPR011990">
    <property type="entry name" value="TPR-like_helical_dom_sf"/>
</dbReference>
<dbReference type="Proteomes" id="UP001139226">
    <property type="component" value="Unassembled WGS sequence"/>
</dbReference>
<keyword evidence="2" id="KW-1185">Reference proteome</keyword>